<name>A0ABR0FZP3_9PEZI</name>
<evidence type="ECO:0000256" key="1">
    <source>
        <dbReference type="SAM" id="MobiDB-lite"/>
    </source>
</evidence>
<dbReference type="EMBL" id="JAFFGZ010000001">
    <property type="protein sequence ID" value="KAK4648944.1"/>
    <property type="molecule type" value="Genomic_DNA"/>
</dbReference>
<reference evidence="2 3" key="1">
    <citation type="journal article" date="2023" name="bioRxiv">
        <title>High-quality genome assemblies of four members of thePodospora anserinaspecies complex.</title>
        <authorList>
            <person name="Ament-Velasquez S.L."/>
            <person name="Vogan A.A."/>
            <person name="Wallerman O."/>
            <person name="Hartmann F."/>
            <person name="Gautier V."/>
            <person name="Silar P."/>
            <person name="Giraud T."/>
            <person name="Johannesson H."/>
        </authorList>
    </citation>
    <scope>NUCLEOTIDE SEQUENCE [LARGE SCALE GENOMIC DNA]</scope>
    <source>
        <strain evidence="2 3">CBS 112042</strain>
    </source>
</reference>
<sequence>MADLAQCNPEAQCCLTDGADHQGGDVNPHHLHDAPADVDSIDEQTTTTSTSGDGEEVHGNFVSLDDPPPPLESSGNSASVAVVASRLNLSSHAVSSSGRAWSISSRLTLSDNGDDSAVGDHGTDIVMPFLDSGRENLPSRFLNPAYERTTGESQNRVAILLADNVAVPGIIPPLYLYPAEIALEDLL</sequence>
<feature type="region of interest" description="Disordered" evidence="1">
    <location>
        <begin position="24"/>
        <end position="76"/>
    </location>
</feature>
<feature type="compositionally biased region" description="Basic and acidic residues" evidence="1">
    <location>
        <begin position="24"/>
        <end position="35"/>
    </location>
</feature>
<dbReference type="Proteomes" id="UP001322138">
    <property type="component" value="Unassembled WGS sequence"/>
</dbReference>
<comment type="caution">
    <text evidence="2">The sequence shown here is derived from an EMBL/GenBank/DDBJ whole genome shotgun (WGS) entry which is preliminary data.</text>
</comment>
<evidence type="ECO:0000313" key="3">
    <source>
        <dbReference type="Proteomes" id="UP001322138"/>
    </source>
</evidence>
<proteinExistence type="predicted"/>
<dbReference type="GeneID" id="87891087"/>
<accession>A0ABR0FZP3</accession>
<protein>
    <submittedName>
        <fullName evidence="2">Uncharacterized protein</fullName>
    </submittedName>
</protein>
<keyword evidence="3" id="KW-1185">Reference proteome</keyword>
<organism evidence="2 3">
    <name type="scientific">Podospora bellae-mahoneyi</name>
    <dbReference type="NCBI Taxonomy" id="2093777"/>
    <lineage>
        <taxon>Eukaryota</taxon>
        <taxon>Fungi</taxon>
        <taxon>Dikarya</taxon>
        <taxon>Ascomycota</taxon>
        <taxon>Pezizomycotina</taxon>
        <taxon>Sordariomycetes</taxon>
        <taxon>Sordariomycetidae</taxon>
        <taxon>Sordariales</taxon>
        <taxon>Podosporaceae</taxon>
        <taxon>Podospora</taxon>
    </lineage>
</organism>
<gene>
    <name evidence="2" type="ORF">QC761_0016250</name>
</gene>
<dbReference type="RefSeq" id="XP_062737919.1">
    <property type="nucleotide sequence ID" value="XM_062872012.1"/>
</dbReference>
<evidence type="ECO:0000313" key="2">
    <source>
        <dbReference type="EMBL" id="KAK4648944.1"/>
    </source>
</evidence>